<evidence type="ECO:0000259" key="5">
    <source>
        <dbReference type="Pfam" id="PF07731"/>
    </source>
</evidence>
<feature type="region of interest" description="Disordered" evidence="2">
    <location>
        <begin position="1"/>
        <end position="22"/>
    </location>
</feature>
<evidence type="ECO:0000256" key="1">
    <source>
        <dbReference type="ARBA" id="ARBA00010609"/>
    </source>
</evidence>
<protein>
    <submittedName>
        <fullName evidence="7">Multicopper oxidase with three cupredoxin domains (Includes cell division protein FtsP and spore coat protein CotA)</fullName>
    </submittedName>
</protein>
<dbReference type="Pfam" id="PF07732">
    <property type="entry name" value="Cu-oxidase_3"/>
    <property type="match status" value="1"/>
</dbReference>
<dbReference type="InterPro" id="IPR045087">
    <property type="entry name" value="Cu-oxidase_fam"/>
</dbReference>
<evidence type="ECO:0000259" key="6">
    <source>
        <dbReference type="Pfam" id="PF07732"/>
    </source>
</evidence>
<keyword evidence="7" id="KW-0132">Cell division</keyword>
<dbReference type="PANTHER" id="PTHR48267:SF1">
    <property type="entry name" value="BILIRUBIN OXIDASE"/>
    <property type="match status" value="1"/>
</dbReference>
<evidence type="ECO:0000256" key="3">
    <source>
        <dbReference type="SAM" id="Phobius"/>
    </source>
</evidence>
<dbReference type="PANTHER" id="PTHR48267">
    <property type="entry name" value="CUPREDOXIN SUPERFAMILY PROTEIN"/>
    <property type="match status" value="1"/>
</dbReference>
<comment type="similarity">
    <text evidence="1">Belongs to the multicopper oxidase family.</text>
</comment>
<dbReference type="Pfam" id="PF07731">
    <property type="entry name" value="Cu-oxidase_2"/>
    <property type="match status" value="1"/>
</dbReference>
<dbReference type="InterPro" id="IPR011706">
    <property type="entry name" value="Cu-oxidase_C"/>
</dbReference>
<feature type="domain" description="Plastocyanin-like" evidence="6">
    <location>
        <begin position="159"/>
        <end position="227"/>
    </location>
</feature>
<dbReference type="SUPFAM" id="SSF49503">
    <property type="entry name" value="Cupredoxins"/>
    <property type="match status" value="3"/>
</dbReference>
<keyword evidence="7" id="KW-0946">Virion</keyword>
<feature type="domain" description="Plastocyanin-like" evidence="4">
    <location>
        <begin position="277"/>
        <end position="360"/>
    </location>
</feature>
<reference evidence="8" key="1">
    <citation type="submission" date="2015-11" db="EMBL/GenBank/DDBJ databases">
        <authorList>
            <person name="Varghese N."/>
        </authorList>
    </citation>
    <scope>NUCLEOTIDE SEQUENCE [LARGE SCALE GENOMIC DNA]</scope>
    <source>
        <strain evidence="8">DSM 45899</strain>
    </source>
</reference>
<evidence type="ECO:0000256" key="2">
    <source>
        <dbReference type="SAM" id="MobiDB-lite"/>
    </source>
</evidence>
<dbReference type="InterPro" id="IPR006311">
    <property type="entry name" value="TAT_signal"/>
</dbReference>
<keyword evidence="8" id="KW-1185">Reference proteome</keyword>
<dbReference type="GO" id="GO:0005507">
    <property type="term" value="F:copper ion binding"/>
    <property type="evidence" value="ECO:0007669"/>
    <property type="project" value="InterPro"/>
</dbReference>
<feature type="domain" description="Plastocyanin-like" evidence="5">
    <location>
        <begin position="440"/>
        <end position="599"/>
    </location>
</feature>
<evidence type="ECO:0000259" key="4">
    <source>
        <dbReference type="Pfam" id="PF00394"/>
    </source>
</evidence>
<keyword evidence="3" id="KW-0812">Transmembrane</keyword>
<dbReference type="PROSITE" id="PS51318">
    <property type="entry name" value="TAT"/>
    <property type="match status" value="1"/>
</dbReference>
<feature type="compositionally biased region" description="Basic and acidic residues" evidence="2">
    <location>
        <begin position="7"/>
        <end position="19"/>
    </location>
</feature>
<dbReference type="Pfam" id="PF00394">
    <property type="entry name" value="Cu-oxidase"/>
    <property type="match status" value="1"/>
</dbReference>
<dbReference type="AlphaFoldDB" id="A0A0S4QEI4"/>
<keyword evidence="7" id="KW-0131">Cell cycle</keyword>
<dbReference type="RefSeq" id="WP_091270441.1">
    <property type="nucleotide sequence ID" value="NZ_FAOZ01000001.1"/>
</dbReference>
<accession>A0A0S4QEI4</accession>
<dbReference type="InterPro" id="IPR001117">
    <property type="entry name" value="Cu-oxidase_2nd"/>
</dbReference>
<dbReference type="Gene3D" id="2.60.40.420">
    <property type="entry name" value="Cupredoxins - blue copper proteins"/>
    <property type="match status" value="3"/>
</dbReference>
<evidence type="ECO:0000313" key="8">
    <source>
        <dbReference type="Proteomes" id="UP000198802"/>
    </source>
</evidence>
<proteinExistence type="inferred from homology"/>
<dbReference type="GO" id="GO:0051301">
    <property type="term" value="P:cell division"/>
    <property type="evidence" value="ECO:0007669"/>
    <property type="project" value="UniProtKB-KW"/>
</dbReference>
<dbReference type="Proteomes" id="UP000198802">
    <property type="component" value="Unassembled WGS sequence"/>
</dbReference>
<keyword evidence="3" id="KW-1133">Transmembrane helix</keyword>
<dbReference type="InterPro" id="IPR008972">
    <property type="entry name" value="Cupredoxin"/>
</dbReference>
<evidence type="ECO:0000313" key="7">
    <source>
        <dbReference type="EMBL" id="CUU53625.1"/>
    </source>
</evidence>
<keyword evidence="3" id="KW-0472">Membrane</keyword>
<feature type="transmembrane region" description="Helical" evidence="3">
    <location>
        <begin position="25"/>
        <end position="45"/>
    </location>
</feature>
<dbReference type="EMBL" id="FAOZ01000001">
    <property type="protein sequence ID" value="CUU53625.1"/>
    <property type="molecule type" value="Genomic_DNA"/>
</dbReference>
<dbReference type="GO" id="GO:0016491">
    <property type="term" value="F:oxidoreductase activity"/>
    <property type="evidence" value="ECO:0007669"/>
    <property type="project" value="InterPro"/>
</dbReference>
<name>A0A0S4QEI4_9ACTN</name>
<dbReference type="InterPro" id="IPR011707">
    <property type="entry name" value="Cu-oxidase-like_N"/>
</dbReference>
<keyword evidence="7" id="KW-0167">Capsid protein</keyword>
<organism evidence="7 8">
    <name type="scientific">Parafrankia irregularis</name>
    <dbReference type="NCBI Taxonomy" id="795642"/>
    <lineage>
        <taxon>Bacteria</taxon>
        <taxon>Bacillati</taxon>
        <taxon>Actinomycetota</taxon>
        <taxon>Actinomycetes</taxon>
        <taxon>Frankiales</taxon>
        <taxon>Frankiaceae</taxon>
        <taxon>Parafrankia</taxon>
    </lineage>
</organism>
<dbReference type="CDD" id="cd13844">
    <property type="entry name" value="CuRO_1_BOD_CotA_like"/>
    <property type="match status" value="1"/>
</dbReference>
<gene>
    <name evidence="7" type="ORF">Ga0074812_101123</name>
</gene>
<sequence>MSRQQPRRTDDGQEPDPRPMSRRGVLRAGAVAGWVGASAGVGWALNAGAVRSWAAPPYPDLVFHSPPLTPYVDELAIPPVVTGDLTLAAAEGTHRFHRDLGTARTWGYGGQPYLGPTIEVQAGVPTRIVHQNRLGPHIYAADVDTTLDGASDLDRTSPRTVLHLHGAPSPPGSDGHPMATFLPGRDVVYDFPNRLEATALWYHDHAMGITRLNVCAGLAGMCLVRDQYDTGRPGNPLGLPSGEFEVPLVLQDKMFNADGTLGFRVFKLVAAGTWEGGMTGDTVVVNGVVNPNLTVARGLYRFRLLNAANLRTYHLFFADRMPFWVIGNDGGLLNAPVRTTDLHIAAGERYDLLVDFSALPPGTQCELRNDEAPPAQSTVIGVDVLPRVMRFTVGAAQGVTGGPPASLRGGTDQPAVLPPLPTPQKVRTVTVSQLVAVRWPPAKMTLNNLRFHDTDIDRPRQGAVEQWDIVNTTDDEHPIHLHLVQFRILHRQAFDATSYVLLNPRPALGTRWAPPVGPFTLGRPAQRPAAWEAGWKDTVRAPSKMVTRVLVRFPTADELGFDPDSPFLSPDGETLQGYVWHCHVLDHEDDCMMLPFRVVD</sequence>